<organism evidence="2 3">
    <name type="scientific">Acinetobacter haemolyticus</name>
    <dbReference type="NCBI Taxonomy" id="29430"/>
    <lineage>
        <taxon>Bacteria</taxon>
        <taxon>Pseudomonadati</taxon>
        <taxon>Pseudomonadota</taxon>
        <taxon>Gammaproteobacteria</taxon>
        <taxon>Moraxellales</taxon>
        <taxon>Moraxellaceae</taxon>
        <taxon>Acinetobacter</taxon>
    </lineage>
</organism>
<dbReference type="GO" id="GO:0003677">
    <property type="term" value="F:DNA binding"/>
    <property type="evidence" value="ECO:0007669"/>
    <property type="project" value="InterPro"/>
</dbReference>
<comment type="caution">
    <text evidence="2">The sequence shown here is derived from an EMBL/GenBank/DDBJ whole genome shotgun (WGS) entry which is preliminary data.</text>
</comment>
<dbReference type="InterPro" id="IPR004210">
    <property type="entry name" value="BESS_motif"/>
</dbReference>
<evidence type="ECO:0000313" key="3">
    <source>
        <dbReference type="Proteomes" id="UP000451048"/>
    </source>
</evidence>
<evidence type="ECO:0000259" key="1">
    <source>
        <dbReference type="Pfam" id="PF02944"/>
    </source>
</evidence>
<reference evidence="2 3" key="1">
    <citation type="submission" date="2019-12" db="EMBL/GenBank/DDBJ databases">
        <title>Acinetobacter haemolyticus comparative genomics.</title>
        <authorList>
            <person name="Castro-Jaimes S."/>
            <person name="Bello-Lopez E."/>
            <person name="Velazquez-Acosta C."/>
            <person name="Volkow-Fernandez P."/>
            <person name="Lozano-Zarain P."/>
            <person name="Castillo Ramirez S."/>
            <person name="Cevallos M.A."/>
        </authorList>
    </citation>
    <scope>NUCLEOTIDE SEQUENCE [LARGE SCALE GENOMIC DNA]</scope>
    <source>
        <strain evidence="2 3">AN10</strain>
    </source>
</reference>
<dbReference type="AlphaFoldDB" id="A0AAJ2YUQ8"/>
<feature type="domain" description="BESS" evidence="1">
    <location>
        <begin position="5"/>
        <end position="23"/>
    </location>
</feature>
<proteinExistence type="predicted"/>
<name>A0AAJ2YUQ8_ACIHA</name>
<dbReference type="Pfam" id="PF02944">
    <property type="entry name" value="BESS"/>
    <property type="match status" value="1"/>
</dbReference>
<dbReference type="EMBL" id="WTTO01000045">
    <property type="protein sequence ID" value="NAR74403.1"/>
    <property type="molecule type" value="Genomic_DNA"/>
</dbReference>
<protein>
    <recommendedName>
        <fullName evidence="1">BESS domain-containing protein</fullName>
    </recommendedName>
</protein>
<dbReference type="Proteomes" id="UP000451048">
    <property type="component" value="Unassembled WGS sequence"/>
</dbReference>
<evidence type="ECO:0000313" key="2">
    <source>
        <dbReference type="EMBL" id="NAR74403.1"/>
    </source>
</evidence>
<gene>
    <name evidence="2" type="ORF">GPS52_13085</name>
</gene>
<sequence>MHKNNYFILSLLPSCKELSNSQKQI</sequence>
<accession>A0AAJ2YUQ8</accession>